<evidence type="ECO:0000256" key="2">
    <source>
        <dbReference type="SAM" id="SignalP"/>
    </source>
</evidence>
<dbReference type="OrthoDB" id="9757809at2"/>
<dbReference type="PANTHER" id="PTHR43739:SF5">
    <property type="entry name" value="EXO-ALPHA-SIALIDASE"/>
    <property type="match status" value="1"/>
</dbReference>
<keyword evidence="1 2" id="KW-0732">Signal</keyword>
<dbReference type="GO" id="GO:0010411">
    <property type="term" value="P:xyloglucan metabolic process"/>
    <property type="evidence" value="ECO:0007669"/>
    <property type="project" value="TreeGrafter"/>
</dbReference>
<dbReference type="SUPFAM" id="SSF110296">
    <property type="entry name" value="Oligoxyloglucan reducing end-specific cellobiohydrolase"/>
    <property type="match status" value="1"/>
</dbReference>
<evidence type="ECO:0000313" key="4">
    <source>
        <dbReference type="EMBL" id="SCX87743.1"/>
    </source>
</evidence>
<dbReference type="STRING" id="490189.SAMN02927903_00324"/>
<gene>
    <name evidence="4" type="ORF">SAMN02927903_00324</name>
</gene>
<organism evidence="4 5">
    <name type="scientific">Flavobacterium caeni</name>
    <dbReference type="NCBI Taxonomy" id="490189"/>
    <lineage>
        <taxon>Bacteria</taxon>
        <taxon>Pseudomonadati</taxon>
        <taxon>Bacteroidota</taxon>
        <taxon>Flavobacteriia</taxon>
        <taxon>Flavobacteriales</taxon>
        <taxon>Flavobacteriaceae</taxon>
        <taxon>Flavobacterium</taxon>
    </lineage>
</organism>
<dbReference type="InterPro" id="IPR036278">
    <property type="entry name" value="Sialidase_sf"/>
</dbReference>
<dbReference type="AlphaFoldDB" id="A0A1G5BC73"/>
<protein>
    <submittedName>
        <fullName evidence="4">Por secretion system C-terminal sorting domain-containing protein</fullName>
    </submittedName>
</protein>
<dbReference type="PANTHER" id="PTHR43739">
    <property type="entry name" value="XYLOGLUCANASE (EUROFUNG)"/>
    <property type="match status" value="1"/>
</dbReference>
<feature type="domain" description="Secretion system C-terminal sorting" evidence="3">
    <location>
        <begin position="666"/>
        <end position="732"/>
    </location>
</feature>
<dbReference type="SUPFAM" id="SSF50939">
    <property type="entry name" value="Sialidases"/>
    <property type="match status" value="1"/>
</dbReference>
<dbReference type="Pfam" id="PF18962">
    <property type="entry name" value="Por_Secre_tail"/>
    <property type="match status" value="1"/>
</dbReference>
<dbReference type="Gene3D" id="2.130.10.10">
    <property type="entry name" value="YVTN repeat-like/Quinoprotein amine dehydrogenase"/>
    <property type="match status" value="2"/>
</dbReference>
<dbReference type="InterPro" id="IPR052025">
    <property type="entry name" value="Xyloglucanase_GH74"/>
</dbReference>
<dbReference type="EMBL" id="FMVF01000002">
    <property type="protein sequence ID" value="SCX87743.1"/>
    <property type="molecule type" value="Genomic_DNA"/>
</dbReference>
<accession>A0A1G5BC73</accession>
<evidence type="ECO:0000256" key="1">
    <source>
        <dbReference type="ARBA" id="ARBA00022729"/>
    </source>
</evidence>
<evidence type="ECO:0000259" key="3">
    <source>
        <dbReference type="Pfam" id="PF18962"/>
    </source>
</evidence>
<proteinExistence type="predicted"/>
<name>A0A1G5BC73_9FLAO</name>
<keyword evidence="5" id="KW-1185">Reference proteome</keyword>
<feature type="chain" id="PRO_5011500187" evidence="2">
    <location>
        <begin position="22"/>
        <end position="734"/>
    </location>
</feature>
<dbReference type="InterPro" id="IPR015943">
    <property type="entry name" value="WD40/YVTN_repeat-like_dom_sf"/>
</dbReference>
<dbReference type="InterPro" id="IPR026444">
    <property type="entry name" value="Secre_tail"/>
</dbReference>
<dbReference type="Proteomes" id="UP000199354">
    <property type="component" value="Unassembled WGS sequence"/>
</dbReference>
<sequence length="734" mass="78983">MKKSLHAFAVVFLWMFATGHAQTWNKLAGFNDANAAVWMDAGTSTNYAITADRWIYHCDNNATEWIPFVNVPATYTVGTIKASKVSNRVFCLTSTSGIAYTDNFGATWQSNNLGGGNGGQSGSGPYLLAYALNGAKVLASTMGAIMGEIQNKLFLSNDNGVTYSQLANLGFYPTGFHFVNESEVLSNASNGIFKTTDLNSWVSIGFDGLEVTDLEVSGTQVFASVMVTSGNGKVYKSNDSGLTWNELSGLPVNNGVSKLAYDAVHDRLFATTKSGVCVYADNTWSVVSALNKAHEIIVTGNQSVLFSGVRINGIHKINANDLAVQQINNGLLIPSDMMAVSSDDQLYTGSLQTSFLSKLDLTNLEWTSQTLFEEIDFTRNLSMGIASDGQCVVGGLHFIGKTANQGNSFSIIADDNTAPLAPVYDMLNPQKMFLGNNGSIAMVQHALQDYVDYSPDMGATWQHLYENNGTNPGLLGLTKICSGTQTHFILGMSNLTAQPVVLASDSVGGTWVALPNPNNTLVRDIFVDKFNTLYAVTQSGLYRLNPGSATWTPLNIDLGLEGNKVVEVKFNNSNQLHVLIRTTTTPFAQEGLYIPNETETAFTQVPLPVVDGNTIPLKNLSFSGSNIPLAMTNLAVHDFENEGIYYFSDAPFLAVNQVKTVDDLRVFPNPASGQVNVVSKNAPTSAHLVSMTGQVIPVLISNGKFDVSTIASGFYVLQLNGNNQASHQKLVVAH</sequence>
<dbReference type="RefSeq" id="WP_091140518.1">
    <property type="nucleotide sequence ID" value="NZ_FMVF01000002.1"/>
</dbReference>
<reference evidence="4 5" key="1">
    <citation type="submission" date="2016-10" db="EMBL/GenBank/DDBJ databases">
        <authorList>
            <person name="de Groot N.N."/>
        </authorList>
    </citation>
    <scope>NUCLEOTIDE SEQUENCE [LARGE SCALE GENOMIC DNA]</scope>
    <source>
        <strain evidence="4 5">CGMCC 1.7031</strain>
    </source>
</reference>
<evidence type="ECO:0000313" key="5">
    <source>
        <dbReference type="Proteomes" id="UP000199354"/>
    </source>
</evidence>
<feature type="signal peptide" evidence="2">
    <location>
        <begin position="1"/>
        <end position="21"/>
    </location>
</feature>
<dbReference type="NCBIfam" id="TIGR04183">
    <property type="entry name" value="Por_Secre_tail"/>
    <property type="match status" value="1"/>
</dbReference>